<dbReference type="RefSeq" id="WP_073173728.1">
    <property type="nucleotide sequence ID" value="NZ_FQZE01000046.1"/>
</dbReference>
<name>A0A1M6NUK0_9BACT</name>
<dbReference type="Proteomes" id="UP000184050">
    <property type="component" value="Unassembled WGS sequence"/>
</dbReference>
<evidence type="ECO:0000313" key="1">
    <source>
        <dbReference type="EMBL" id="SHJ99292.1"/>
    </source>
</evidence>
<dbReference type="OrthoDB" id="1091364at2"/>
<proteinExistence type="predicted"/>
<gene>
    <name evidence="1" type="ORF">SAMN05444280_14622</name>
</gene>
<dbReference type="EMBL" id="FQZE01000046">
    <property type="protein sequence ID" value="SHJ99292.1"/>
    <property type="molecule type" value="Genomic_DNA"/>
</dbReference>
<reference evidence="1 2" key="1">
    <citation type="submission" date="2016-11" db="EMBL/GenBank/DDBJ databases">
        <authorList>
            <person name="Jaros S."/>
            <person name="Januszkiewicz K."/>
            <person name="Wedrychowicz H."/>
        </authorList>
    </citation>
    <scope>NUCLEOTIDE SEQUENCE [LARGE SCALE GENOMIC DNA]</scope>
    <source>
        <strain evidence="1 2">DSM 27063</strain>
    </source>
</reference>
<dbReference type="Pfam" id="PF17170">
    <property type="entry name" value="DUF5128"/>
    <property type="match status" value="1"/>
</dbReference>
<protein>
    <submittedName>
        <fullName evidence="1">6-bladed beta-propeller protein</fullName>
    </submittedName>
</protein>
<dbReference type="AlphaFoldDB" id="A0A1M6NUK0"/>
<dbReference type="STRING" id="1168035.SAMN05444280_14622"/>
<keyword evidence="2" id="KW-1185">Reference proteome</keyword>
<dbReference type="InterPro" id="IPR036322">
    <property type="entry name" value="WD40_repeat_dom_sf"/>
</dbReference>
<sequence>MKKTLLLFVVVLVIGCNKNKMKDYCAVDLSQTLKYDISNYPNAKKLPVFGEQYFIPMETTSNPNNILGEVKKISASQKYIFLADDQKIICYGLDENLQKGTIKYTINNIGKGPEEYYKIEDFAINKRFLFIYDVHKVNCYDINSGEFISSINLNFAARELAALNDYLVFYASSFQNQPEYNYEIIVLSIDGKKEHKYFKNSEKYLGSVDGSQLCRIDNELFYCSPFRNIVYKFDEQASPRPFLLLSADAENKAFDLTVRDDINNRDDLKNGDYYYNFTSLQKLNEYWSIRYCHNGNYYTVYINIQNPDKGYIASTSFLSHTVYKNHLVSPVDSWSIAKFDPQLFKDDTTALKMYSRVLNVNENDNPCLLIEEIQ</sequence>
<accession>A0A1M6NUK0</accession>
<dbReference type="PROSITE" id="PS51257">
    <property type="entry name" value="PROKAR_LIPOPROTEIN"/>
    <property type="match status" value="1"/>
</dbReference>
<evidence type="ECO:0000313" key="2">
    <source>
        <dbReference type="Proteomes" id="UP000184050"/>
    </source>
</evidence>
<dbReference type="SUPFAM" id="SSF50978">
    <property type="entry name" value="WD40 repeat-like"/>
    <property type="match status" value="1"/>
</dbReference>
<organism evidence="1 2">
    <name type="scientific">Tangfeifania diversioriginum</name>
    <dbReference type="NCBI Taxonomy" id="1168035"/>
    <lineage>
        <taxon>Bacteria</taxon>
        <taxon>Pseudomonadati</taxon>
        <taxon>Bacteroidota</taxon>
        <taxon>Bacteroidia</taxon>
        <taxon>Marinilabiliales</taxon>
        <taxon>Prolixibacteraceae</taxon>
        <taxon>Tangfeifania</taxon>
    </lineage>
</organism>